<protein>
    <recommendedName>
        <fullName evidence="4">rRNA-processing protein FYV7</fullName>
    </recommendedName>
</protein>
<keyword evidence="3" id="KW-1185">Reference proteome</keyword>
<dbReference type="OrthoDB" id="3365439at2759"/>
<feature type="compositionally biased region" description="Acidic residues" evidence="1">
    <location>
        <begin position="99"/>
        <end position="110"/>
    </location>
</feature>
<feature type="compositionally biased region" description="Basic and acidic residues" evidence="1">
    <location>
        <begin position="154"/>
        <end position="166"/>
    </location>
</feature>
<organism evidence="2 3">
    <name type="scientific">Laetiporus sulphureus 93-53</name>
    <dbReference type="NCBI Taxonomy" id="1314785"/>
    <lineage>
        <taxon>Eukaryota</taxon>
        <taxon>Fungi</taxon>
        <taxon>Dikarya</taxon>
        <taxon>Basidiomycota</taxon>
        <taxon>Agaricomycotina</taxon>
        <taxon>Agaricomycetes</taxon>
        <taxon>Polyporales</taxon>
        <taxon>Laetiporus</taxon>
    </lineage>
</organism>
<sequence>MVNAKDGTKKRKPPTFRHLPVNRAKKLKQSWVEVQKVKSQWKAQKRKEGIITKGRQLEELVANEQEVISDLEEGDDELRQDSGSAAESGAEERSRNEEDGNEGDSAEASEDASSPRMKPPSAKETRTKESTEEKKPTLRDLQRQAYSRTSLHTHKSDPLHSRRGADASRGTSSGGRGRGQERGRGRGRGASLRGQPDMRLRMNALLEKIKRDFA</sequence>
<dbReference type="Proteomes" id="UP000076871">
    <property type="component" value="Unassembled WGS sequence"/>
</dbReference>
<gene>
    <name evidence="2" type="ORF">LAESUDRAFT_646696</name>
</gene>
<evidence type="ECO:0000256" key="1">
    <source>
        <dbReference type="SAM" id="MobiDB-lite"/>
    </source>
</evidence>
<feature type="compositionally biased region" description="Acidic residues" evidence="1">
    <location>
        <begin position="67"/>
        <end position="78"/>
    </location>
</feature>
<feature type="region of interest" description="Disordered" evidence="1">
    <location>
        <begin position="1"/>
        <end position="23"/>
    </location>
</feature>
<evidence type="ECO:0000313" key="2">
    <source>
        <dbReference type="EMBL" id="KZT09476.1"/>
    </source>
</evidence>
<dbReference type="AlphaFoldDB" id="A0A165FVT6"/>
<accession>A0A165FVT6</accession>
<dbReference type="RefSeq" id="XP_040767216.1">
    <property type="nucleotide sequence ID" value="XM_040904004.1"/>
</dbReference>
<reference evidence="2 3" key="1">
    <citation type="journal article" date="2016" name="Mol. Biol. Evol.">
        <title>Comparative Genomics of Early-Diverging Mushroom-Forming Fungi Provides Insights into the Origins of Lignocellulose Decay Capabilities.</title>
        <authorList>
            <person name="Nagy L.G."/>
            <person name="Riley R."/>
            <person name="Tritt A."/>
            <person name="Adam C."/>
            <person name="Daum C."/>
            <person name="Floudas D."/>
            <person name="Sun H."/>
            <person name="Yadav J.S."/>
            <person name="Pangilinan J."/>
            <person name="Larsson K.H."/>
            <person name="Matsuura K."/>
            <person name="Barry K."/>
            <person name="Labutti K."/>
            <person name="Kuo R."/>
            <person name="Ohm R.A."/>
            <person name="Bhattacharya S.S."/>
            <person name="Shirouzu T."/>
            <person name="Yoshinaga Y."/>
            <person name="Martin F.M."/>
            <person name="Grigoriev I.V."/>
            <person name="Hibbett D.S."/>
        </authorList>
    </citation>
    <scope>NUCLEOTIDE SEQUENCE [LARGE SCALE GENOMIC DNA]</scope>
    <source>
        <strain evidence="2 3">93-53</strain>
    </source>
</reference>
<proteinExistence type="predicted"/>
<dbReference type="EMBL" id="KV427611">
    <property type="protein sequence ID" value="KZT09476.1"/>
    <property type="molecule type" value="Genomic_DNA"/>
</dbReference>
<dbReference type="GeneID" id="63821034"/>
<feature type="compositionally biased region" description="Basic and acidic residues" evidence="1">
    <location>
        <begin position="121"/>
        <end position="142"/>
    </location>
</feature>
<name>A0A165FVT6_9APHY</name>
<evidence type="ECO:0000313" key="3">
    <source>
        <dbReference type="Proteomes" id="UP000076871"/>
    </source>
</evidence>
<feature type="region of interest" description="Disordered" evidence="1">
    <location>
        <begin position="66"/>
        <end position="200"/>
    </location>
</feature>
<dbReference type="InParanoid" id="A0A165FVT6"/>
<evidence type="ECO:0008006" key="4">
    <source>
        <dbReference type="Google" id="ProtNLM"/>
    </source>
</evidence>